<dbReference type="CDD" id="cd02959">
    <property type="entry name" value="ERp19"/>
    <property type="match status" value="1"/>
</dbReference>
<dbReference type="PANTHER" id="PTHR15337:SF11">
    <property type="entry name" value="THIOREDOXIN DOMAIN-CONTAINING PROTEIN"/>
    <property type="match status" value="1"/>
</dbReference>
<evidence type="ECO:0000256" key="1">
    <source>
        <dbReference type="ARBA" id="ARBA00013094"/>
    </source>
</evidence>
<name>A0A8B7Y7J3_ACAPL</name>
<dbReference type="EC" id="1.8.4.2" evidence="1"/>
<dbReference type="RefSeq" id="XP_022087741.1">
    <property type="nucleotide sequence ID" value="XM_022232049.1"/>
</dbReference>
<keyword evidence="3" id="KW-0732">Signal</keyword>
<dbReference type="Pfam" id="PF13899">
    <property type="entry name" value="Thioredoxin_7"/>
    <property type="match status" value="1"/>
</dbReference>
<protein>
    <recommendedName>
        <fullName evidence="2">Thioredoxin domain-containing protein 12</fullName>
        <ecNumber evidence="1">1.8.4.2</ecNumber>
    </recommendedName>
</protein>
<evidence type="ECO:0000313" key="7">
    <source>
        <dbReference type="RefSeq" id="XP_022087741.1"/>
    </source>
</evidence>
<dbReference type="KEGG" id="aplc:110977703"/>
<dbReference type="InterPro" id="IPR051099">
    <property type="entry name" value="AGR/TXD"/>
</dbReference>
<organism evidence="6 7">
    <name type="scientific">Acanthaster planci</name>
    <name type="common">Crown-of-thorns starfish</name>
    <dbReference type="NCBI Taxonomy" id="133434"/>
    <lineage>
        <taxon>Eukaryota</taxon>
        <taxon>Metazoa</taxon>
        <taxon>Echinodermata</taxon>
        <taxon>Eleutherozoa</taxon>
        <taxon>Asterozoa</taxon>
        <taxon>Asteroidea</taxon>
        <taxon>Valvatacea</taxon>
        <taxon>Valvatida</taxon>
        <taxon>Acanthasteridae</taxon>
        <taxon>Acanthaster</taxon>
    </lineage>
</organism>
<evidence type="ECO:0000313" key="6">
    <source>
        <dbReference type="Proteomes" id="UP000694845"/>
    </source>
</evidence>
<proteinExistence type="predicted"/>
<evidence type="ECO:0000256" key="4">
    <source>
        <dbReference type="ARBA" id="ARBA00033687"/>
    </source>
</evidence>
<evidence type="ECO:0000256" key="2">
    <source>
        <dbReference type="ARBA" id="ARBA00016955"/>
    </source>
</evidence>
<accession>A0A8B7Y7J3</accession>
<sequence length="191" mass="21025">MTRKSRKTTKPAMQAPSVGHARVGNMAAIMWTWITAFLSLVTLVPSVVYAGTESAVGNGFGDEIEWWSLPDGLAQSTSSGKPLMLIIHKSWCGACKALKPKFADSEAIRDLSKKFVMVNVMDDDEPNDSKYIPDGGYIPRILFLNQAGEVQTDLINQRGNPKYKYYYSDANGVLNSMQEALKKLGKGTDEL</sequence>
<dbReference type="SUPFAM" id="SSF52833">
    <property type="entry name" value="Thioredoxin-like"/>
    <property type="match status" value="1"/>
</dbReference>
<keyword evidence="6" id="KW-1185">Reference proteome</keyword>
<reference evidence="7" key="1">
    <citation type="submission" date="2025-08" db="UniProtKB">
        <authorList>
            <consortium name="RefSeq"/>
        </authorList>
    </citation>
    <scope>IDENTIFICATION</scope>
</reference>
<dbReference type="GO" id="GO:0019153">
    <property type="term" value="F:protein-disulfide reductase (glutathione) activity"/>
    <property type="evidence" value="ECO:0007669"/>
    <property type="project" value="UniProtKB-EC"/>
</dbReference>
<dbReference type="Gene3D" id="3.40.30.10">
    <property type="entry name" value="Glutaredoxin"/>
    <property type="match status" value="1"/>
</dbReference>
<evidence type="ECO:0000256" key="3">
    <source>
        <dbReference type="ARBA" id="ARBA00022729"/>
    </source>
</evidence>
<dbReference type="InterPro" id="IPR037462">
    <property type="entry name" value="ERp19"/>
</dbReference>
<dbReference type="AlphaFoldDB" id="A0A8B7Y7J3"/>
<dbReference type="InterPro" id="IPR036249">
    <property type="entry name" value="Thioredoxin-like_sf"/>
</dbReference>
<dbReference type="GO" id="GO:0005783">
    <property type="term" value="C:endoplasmic reticulum"/>
    <property type="evidence" value="ECO:0007669"/>
    <property type="project" value="TreeGrafter"/>
</dbReference>
<dbReference type="GeneID" id="110977703"/>
<dbReference type="InterPro" id="IPR013766">
    <property type="entry name" value="Thioredoxin_domain"/>
</dbReference>
<dbReference type="Proteomes" id="UP000694845">
    <property type="component" value="Unplaced"/>
</dbReference>
<dbReference type="PROSITE" id="PS51352">
    <property type="entry name" value="THIOREDOXIN_2"/>
    <property type="match status" value="1"/>
</dbReference>
<feature type="domain" description="Thioredoxin" evidence="5">
    <location>
        <begin position="38"/>
        <end position="186"/>
    </location>
</feature>
<dbReference type="PANTHER" id="PTHR15337">
    <property type="entry name" value="ANTERIOR GRADIENT PROTEIN-RELATED"/>
    <property type="match status" value="1"/>
</dbReference>
<dbReference type="PROSITE" id="PS00194">
    <property type="entry name" value="THIOREDOXIN_1"/>
    <property type="match status" value="1"/>
</dbReference>
<dbReference type="OMA" id="SEHFVMV"/>
<gene>
    <name evidence="7" type="primary">LOC110977703</name>
</gene>
<dbReference type="InterPro" id="IPR017937">
    <property type="entry name" value="Thioredoxin_CS"/>
</dbReference>
<comment type="catalytic activity">
    <reaction evidence="4">
        <text>[protein]-disulfide + 2 glutathione = [protein]-dithiol + glutathione disulfide</text>
        <dbReference type="Rhea" id="RHEA:21064"/>
        <dbReference type="Rhea" id="RHEA-COMP:10593"/>
        <dbReference type="Rhea" id="RHEA-COMP:10594"/>
        <dbReference type="ChEBI" id="CHEBI:29950"/>
        <dbReference type="ChEBI" id="CHEBI:50058"/>
        <dbReference type="ChEBI" id="CHEBI:57925"/>
        <dbReference type="ChEBI" id="CHEBI:58297"/>
        <dbReference type="EC" id="1.8.4.2"/>
    </reaction>
    <physiologicalReaction direction="right-to-left" evidence="4">
        <dbReference type="Rhea" id="RHEA:21066"/>
    </physiologicalReaction>
</comment>
<evidence type="ECO:0000259" key="5">
    <source>
        <dbReference type="PROSITE" id="PS51352"/>
    </source>
</evidence>
<dbReference type="OrthoDB" id="262308at2759"/>